<reference evidence="2" key="1">
    <citation type="submission" date="2021-01" db="EMBL/GenBank/DDBJ databases">
        <title>Genomic Encyclopedia of Type Strains, Phase IV (KMG-IV): sequencing the most valuable type-strain genomes for metagenomic binning, comparative biology and taxonomic classification.</title>
        <authorList>
            <person name="Goeker M."/>
        </authorList>
    </citation>
    <scope>NUCLEOTIDE SEQUENCE</scope>
    <source>
        <strain evidence="2">DSM 25523</strain>
    </source>
</reference>
<evidence type="ECO:0000256" key="1">
    <source>
        <dbReference type="SAM" id="Phobius"/>
    </source>
</evidence>
<feature type="transmembrane region" description="Helical" evidence="1">
    <location>
        <begin position="34"/>
        <end position="52"/>
    </location>
</feature>
<name>A0A938Y2S0_9BACL</name>
<feature type="transmembrane region" description="Helical" evidence="1">
    <location>
        <begin position="64"/>
        <end position="83"/>
    </location>
</feature>
<comment type="caution">
    <text evidence="2">The sequence shown here is derived from an EMBL/GenBank/DDBJ whole genome shotgun (WGS) entry which is preliminary data.</text>
</comment>
<feature type="transmembrane region" description="Helical" evidence="1">
    <location>
        <begin position="6"/>
        <end position="22"/>
    </location>
</feature>
<gene>
    <name evidence="2" type="ORF">JOD01_003730</name>
</gene>
<dbReference type="NCBIfam" id="TIGR02862">
    <property type="entry name" value="spore_BofA"/>
    <property type="match status" value="1"/>
</dbReference>
<dbReference type="EMBL" id="JAFBEB010000019">
    <property type="protein sequence ID" value="MBM7592078.1"/>
    <property type="molecule type" value="Genomic_DNA"/>
</dbReference>
<proteinExistence type="predicted"/>
<dbReference type="RefSeq" id="WP_204519726.1">
    <property type="nucleotide sequence ID" value="NZ_BAABIN010000008.1"/>
</dbReference>
<dbReference type="InterPro" id="IPR010001">
    <property type="entry name" value="BofA"/>
</dbReference>
<evidence type="ECO:0000313" key="2">
    <source>
        <dbReference type="EMBL" id="MBM7592078.1"/>
    </source>
</evidence>
<evidence type="ECO:0000313" key="3">
    <source>
        <dbReference type="Proteomes" id="UP000717624"/>
    </source>
</evidence>
<protein>
    <submittedName>
        <fullName evidence="2">Inhibitor of the pro-sigma K processing machinery</fullName>
    </submittedName>
</protein>
<sequence length="88" mass="9403">MGTEWMIAIIIIGVLCLIALGKSVTRPFRWIGQLALQTVVGAVLLLLCNLVGEMAGFHLPLNPVTALLTGLLRLPGLAALLIIKTFLL</sequence>
<dbReference type="Pfam" id="PF07441">
    <property type="entry name" value="BofA"/>
    <property type="match status" value="1"/>
</dbReference>
<keyword evidence="3" id="KW-1185">Reference proteome</keyword>
<accession>A0A938Y2S0</accession>
<keyword evidence="1" id="KW-0812">Transmembrane</keyword>
<dbReference type="AlphaFoldDB" id="A0A938Y2S0"/>
<keyword evidence="1" id="KW-1133">Transmembrane helix</keyword>
<keyword evidence="1" id="KW-0472">Membrane</keyword>
<dbReference type="Proteomes" id="UP000717624">
    <property type="component" value="Unassembled WGS sequence"/>
</dbReference>
<organism evidence="2 3">
    <name type="scientific">Brevibacillus fulvus</name>
    <dbReference type="NCBI Taxonomy" id="1125967"/>
    <lineage>
        <taxon>Bacteria</taxon>
        <taxon>Bacillati</taxon>
        <taxon>Bacillota</taxon>
        <taxon>Bacilli</taxon>
        <taxon>Bacillales</taxon>
        <taxon>Paenibacillaceae</taxon>
        <taxon>Brevibacillus</taxon>
    </lineage>
</organism>